<reference evidence="2 3" key="1">
    <citation type="submission" date="2020-08" db="EMBL/GenBank/DDBJ databases">
        <title>Genomic Encyclopedia of Type Strains, Phase IV (KMG-V): Genome sequencing to study the core and pangenomes of soil and plant-associated prokaryotes.</title>
        <authorList>
            <person name="Whitman W."/>
        </authorList>
    </citation>
    <scope>NUCLEOTIDE SEQUENCE [LARGE SCALE GENOMIC DNA]</scope>
    <source>
        <strain evidence="2 3">SEMIA 4064</strain>
    </source>
</reference>
<comment type="caution">
    <text evidence="2">The sequence shown here is derived from an EMBL/GenBank/DDBJ whole genome shotgun (WGS) entry which is preliminary data.</text>
</comment>
<dbReference type="AlphaFoldDB" id="A0A7W8XXX5"/>
<keyword evidence="3" id="KW-1185">Reference proteome</keyword>
<feature type="transmembrane region" description="Helical" evidence="1">
    <location>
        <begin position="67"/>
        <end position="85"/>
    </location>
</feature>
<dbReference type="RefSeq" id="WP_183940850.1">
    <property type="nucleotide sequence ID" value="NZ_JACHBI010000022.1"/>
</dbReference>
<evidence type="ECO:0000256" key="1">
    <source>
        <dbReference type="SAM" id="Phobius"/>
    </source>
</evidence>
<evidence type="ECO:0000313" key="2">
    <source>
        <dbReference type="EMBL" id="MBB5577604.1"/>
    </source>
</evidence>
<dbReference type="EMBL" id="JACHBI010000022">
    <property type="protein sequence ID" value="MBB5577604.1"/>
    <property type="molecule type" value="Genomic_DNA"/>
</dbReference>
<keyword evidence="1" id="KW-0472">Membrane</keyword>
<sequence>MDLLHFFIAAFALLILPGPTNTVLALSAEGLTPLRFTSLLAIVVSAYAAVVIAVSGIGGPLLHEHPAIAQGVKLLAATWVLYLAFKLWAPNTANAPVAIGRKQLFVTTLLNPKAIIIGLTMMPSPAGAISPAALGVFVPTVIATSSVWLTVGRLVVGRSTGMPRIARRLGAAILVMFSITLTVSAIS</sequence>
<dbReference type="Proteomes" id="UP000549882">
    <property type="component" value="Unassembled WGS sequence"/>
</dbReference>
<feature type="transmembrane region" description="Helical" evidence="1">
    <location>
        <begin position="168"/>
        <end position="186"/>
    </location>
</feature>
<accession>A0A7W8XXX5</accession>
<proteinExistence type="predicted"/>
<keyword evidence="1" id="KW-0812">Transmembrane</keyword>
<gene>
    <name evidence="2" type="ORF">GGD50_006259</name>
</gene>
<evidence type="ECO:0000313" key="3">
    <source>
        <dbReference type="Proteomes" id="UP000549882"/>
    </source>
</evidence>
<keyword evidence="1" id="KW-1133">Transmembrane helix</keyword>
<organism evidence="2 3">
    <name type="scientific">Rhizobium paranaense</name>
    <dbReference type="NCBI Taxonomy" id="1650438"/>
    <lineage>
        <taxon>Bacteria</taxon>
        <taxon>Pseudomonadati</taxon>
        <taxon>Pseudomonadota</taxon>
        <taxon>Alphaproteobacteria</taxon>
        <taxon>Hyphomicrobiales</taxon>
        <taxon>Rhizobiaceae</taxon>
        <taxon>Rhizobium/Agrobacterium group</taxon>
        <taxon>Rhizobium</taxon>
    </lineage>
</organism>
<feature type="transmembrane region" description="Helical" evidence="1">
    <location>
        <begin position="132"/>
        <end position="156"/>
    </location>
</feature>
<feature type="transmembrane region" description="Helical" evidence="1">
    <location>
        <begin position="35"/>
        <end position="55"/>
    </location>
</feature>
<name>A0A7W8XXX5_9HYPH</name>
<protein>
    <submittedName>
        <fullName evidence="2">Threonine/homoserine/homoserine lactone efflux protein</fullName>
    </submittedName>
</protein>